<dbReference type="EMBL" id="JAVRRL010000004">
    <property type="protein sequence ID" value="KAK5117546.1"/>
    <property type="molecule type" value="Genomic_DNA"/>
</dbReference>
<evidence type="ECO:0000313" key="9">
    <source>
        <dbReference type="EMBL" id="KAK5117546.1"/>
    </source>
</evidence>
<feature type="region of interest" description="Disordered" evidence="6">
    <location>
        <begin position="242"/>
        <end position="296"/>
    </location>
</feature>
<comment type="similarity">
    <text evidence="5">Belongs to the SAT4 family.</text>
</comment>
<evidence type="ECO:0000256" key="1">
    <source>
        <dbReference type="ARBA" id="ARBA00004141"/>
    </source>
</evidence>
<comment type="caution">
    <text evidence="9">The sequence shown here is derived from an EMBL/GenBank/DDBJ whole genome shotgun (WGS) entry which is preliminary data.</text>
</comment>
<feature type="transmembrane region" description="Helical" evidence="7">
    <location>
        <begin position="72"/>
        <end position="96"/>
    </location>
</feature>
<feature type="domain" description="Rhodopsin" evidence="8">
    <location>
        <begin position="9"/>
        <end position="224"/>
    </location>
</feature>
<evidence type="ECO:0000256" key="4">
    <source>
        <dbReference type="ARBA" id="ARBA00023136"/>
    </source>
</evidence>
<feature type="transmembrane region" description="Helical" evidence="7">
    <location>
        <begin position="199"/>
        <end position="222"/>
    </location>
</feature>
<organism evidence="9 10">
    <name type="scientific">Meristemomyces frigidus</name>
    <dbReference type="NCBI Taxonomy" id="1508187"/>
    <lineage>
        <taxon>Eukaryota</taxon>
        <taxon>Fungi</taxon>
        <taxon>Dikarya</taxon>
        <taxon>Ascomycota</taxon>
        <taxon>Pezizomycotina</taxon>
        <taxon>Dothideomycetes</taxon>
        <taxon>Dothideomycetidae</taxon>
        <taxon>Mycosphaerellales</taxon>
        <taxon>Teratosphaeriaceae</taxon>
        <taxon>Meristemomyces</taxon>
    </lineage>
</organism>
<feature type="transmembrane region" description="Helical" evidence="7">
    <location>
        <begin position="38"/>
        <end position="60"/>
    </location>
</feature>
<feature type="compositionally biased region" description="Basic and acidic residues" evidence="6">
    <location>
        <begin position="254"/>
        <end position="275"/>
    </location>
</feature>
<evidence type="ECO:0000256" key="6">
    <source>
        <dbReference type="SAM" id="MobiDB-lite"/>
    </source>
</evidence>
<keyword evidence="4 7" id="KW-0472">Membrane</keyword>
<dbReference type="Proteomes" id="UP001310890">
    <property type="component" value="Unassembled WGS sequence"/>
</dbReference>
<evidence type="ECO:0000313" key="10">
    <source>
        <dbReference type="Proteomes" id="UP001310890"/>
    </source>
</evidence>
<gene>
    <name evidence="9" type="ORF">LTR62_004968</name>
</gene>
<dbReference type="AlphaFoldDB" id="A0AAN7TP70"/>
<evidence type="ECO:0000256" key="5">
    <source>
        <dbReference type="ARBA" id="ARBA00038359"/>
    </source>
</evidence>
<protein>
    <recommendedName>
        <fullName evidence="8">Rhodopsin domain-containing protein</fullName>
    </recommendedName>
</protein>
<feature type="transmembrane region" description="Helical" evidence="7">
    <location>
        <begin position="128"/>
        <end position="148"/>
    </location>
</feature>
<keyword evidence="2 7" id="KW-0812">Transmembrane</keyword>
<dbReference type="InterPro" id="IPR049326">
    <property type="entry name" value="Rhodopsin_dom_fungi"/>
</dbReference>
<dbReference type="PANTHER" id="PTHR33048">
    <property type="entry name" value="PTH11-LIKE INTEGRAL MEMBRANE PROTEIN (AFU_ORTHOLOGUE AFUA_5G11245)"/>
    <property type="match status" value="1"/>
</dbReference>
<accession>A0AAN7TP70</accession>
<dbReference type="InterPro" id="IPR052337">
    <property type="entry name" value="SAT4-like"/>
</dbReference>
<evidence type="ECO:0000256" key="7">
    <source>
        <dbReference type="SAM" id="Phobius"/>
    </source>
</evidence>
<feature type="transmembrane region" description="Helical" evidence="7">
    <location>
        <begin position="160"/>
        <end position="184"/>
    </location>
</feature>
<proteinExistence type="inferred from homology"/>
<dbReference type="Pfam" id="PF20684">
    <property type="entry name" value="Fung_rhodopsin"/>
    <property type="match status" value="1"/>
</dbReference>
<dbReference type="GO" id="GO:0016020">
    <property type="term" value="C:membrane"/>
    <property type="evidence" value="ECO:0007669"/>
    <property type="project" value="UniProtKB-SubCell"/>
</dbReference>
<evidence type="ECO:0000256" key="2">
    <source>
        <dbReference type="ARBA" id="ARBA00022692"/>
    </source>
</evidence>
<keyword evidence="3 7" id="KW-1133">Transmembrane helix</keyword>
<evidence type="ECO:0000259" key="8">
    <source>
        <dbReference type="Pfam" id="PF20684"/>
    </source>
</evidence>
<reference evidence="9" key="1">
    <citation type="submission" date="2023-08" db="EMBL/GenBank/DDBJ databases">
        <title>Black Yeasts Isolated from many extreme environments.</title>
        <authorList>
            <person name="Coleine C."/>
            <person name="Stajich J.E."/>
            <person name="Selbmann L."/>
        </authorList>
    </citation>
    <scope>NUCLEOTIDE SEQUENCE</scope>
    <source>
        <strain evidence="9">CCFEE 5401</strain>
    </source>
</reference>
<sequence>MILCGVYATAIYATSNKLAGIHIWDADFSAIRDEALNAWIGAFLFVSGTCCLKVSVLLFYRRLKAGTYNKKWSYAIWVAIGFTITYTVGMILALILNCNPTQAYWLAYDAEWEAEHNYTCASTGSLNLVAGILSIVTDIYSIALPCSVAQGLKIHPRQKITLNIMFGLSSVTIGAAIARTYLYYKLSWDYDFTWLAFDVYFWTMLEFGLGIICACAPSLRVFAKKFLGVRSITTSASALSSGRSRWSGKKRTHDRSESQGELYHEPELGTPDETRPSAITRKTTVEVSSTSSTEKSDEYELQAVALPVSVLPKPYARSRATAESLSVKSAKYSAGSNGPVSPKDYEKHALDMLKDGRELYLKGLATRETRPSLAGHAL</sequence>
<name>A0AAN7TP70_9PEZI</name>
<dbReference type="PANTHER" id="PTHR33048:SF129">
    <property type="entry name" value="INTEGRAL MEMBRANE PROTEIN-RELATED"/>
    <property type="match status" value="1"/>
</dbReference>
<evidence type="ECO:0000256" key="3">
    <source>
        <dbReference type="ARBA" id="ARBA00022989"/>
    </source>
</evidence>
<comment type="subcellular location">
    <subcellularLocation>
        <location evidence="1">Membrane</location>
        <topology evidence="1">Multi-pass membrane protein</topology>
    </subcellularLocation>
</comment>